<evidence type="ECO:0000313" key="1">
    <source>
        <dbReference type="EMBL" id="GBP62829.1"/>
    </source>
</evidence>
<reference evidence="1 2" key="1">
    <citation type="journal article" date="2019" name="Commun. Biol.">
        <title>The bagworm genome reveals a unique fibroin gene that provides high tensile strength.</title>
        <authorList>
            <person name="Kono N."/>
            <person name="Nakamura H."/>
            <person name="Ohtoshi R."/>
            <person name="Tomita M."/>
            <person name="Numata K."/>
            <person name="Arakawa K."/>
        </authorList>
    </citation>
    <scope>NUCLEOTIDE SEQUENCE [LARGE SCALE GENOMIC DNA]</scope>
</reference>
<proteinExistence type="predicted"/>
<dbReference type="AlphaFoldDB" id="A0A4C1XKL9"/>
<sequence length="99" mass="9974">MPLRARSAVASGGCHLGGGVGNDSVGGGAAPFPGLFAYNRSLSSATRGPGPRRLLVRAPRLVTVSASVAQQRTKTSDCEPGKPDTAPASTCARVIDTVL</sequence>
<name>A0A4C1XKL9_EUMVA</name>
<dbReference type="Proteomes" id="UP000299102">
    <property type="component" value="Unassembled WGS sequence"/>
</dbReference>
<protein>
    <submittedName>
        <fullName evidence="1">Uncharacterized protein</fullName>
    </submittedName>
</protein>
<comment type="caution">
    <text evidence="1">The sequence shown here is derived from an EMBL/GenBank/DDBJ whole genome shotgun (WGS) entry which is preliminary data.</text>
</comment>
<evidence type="ECO:0000313" key="2">
    <source>
        <dbReference type="Proteomes" id="UP000299102"/>
    </source>
</evidence>
<organism evidence="1 2">
    <name type="scientific">Eumeta variegata</name>
    <name type="common">Bagworm moth</name>
    <name type="synonym">Eumeta japonica</name>
    <dbReference type="NCBI Taxonomy" id="151549"/>
    <lineage>
        <taxon>Eukaryota</taxon>
        <taxon>Metazoa</taxon>
        <taxon>Ecdysozoa</taxon>
        <taxon>Arthropoda</taxon>
        <taxon>Hexapoda</taxon>
        <taxon>Insecta</taxon>
        <taxon>Pterygota</taxon>
        <taxon>Neoptera</taxon>
        <taxon>Endopterygota</taxon>
        <taxon>Lepidoptera</taxon>
        <taxon>Glossata</taxon>
        <taxon>Ditrysia</taxon>
        <taxon>Tineoidea</taxon>
        <taxon>Psychidae</taxon>
        <taxon>Oiketicinae</taxon>
        <taxon>Eumeta</taxon>
    </lineage>
</organism>
<accession>A0A4C1XKL9</accession>
<dbReference type="EMBL" id="BGZK01000851">
    <property type="protein sequence ID" value="GBP62829.1"/>
    <property type="molecule type" value="Genomic_DNA"/>
</dbReference>
<gene>
    <name evidence="1" type="ORF">EVAR_44683_1</name>
</gene>
<keyword evidence="2" id="KW-1185">Reference proteome</keyword>